<evidence type="ECO:0000313" key="1">
    <source>
        <dbReference type="EMBL" id="OGG38864.1"/>
    </source>
</evidence>
<accession>A0A1F6BPK2</accession>
<gene>
    <name evidence="1" type="ORF">A2127_01940</name>
</gene>
<reference evidence="1 2" key="1">
    <citation type="journal article" date="2016" name="Nat. Commun.">
        <title>Thousands of microbial genomes shed light on interconnected biogeochemical processes in an aquifer system.</title>
        <authorList>
            <person name="Anantharaman K."/>
            <person name="Brown C.T."/>
            <person name="Hug L.A."/>
            <person name="Sharon I."/>
            <person name="Castelle C.J."/>
            <person name="Probst A.J."/>
            <person name="Thomas B.C."/>
            <person name="Singh A."/>
            <person name="Wilkins M.J."/>
            <person name="Karaoz U."/>
            <person name="Brodie E.L."/>
            <person name="Williams K.H."/>
            <person name="Hubbard S.S."/>
            <person name="Banfield J.F."/>
        </authorList>
    </citation>
    <scope>NUCLEOTIDE SEQUENCE [LARGE SCALE GENOMIC DNA]</scope>
</reference>
<comment type="caution">
    <text evidence="1">The sequence shown here is derived from an EMBL/GenBank/DDBJ whole genome shotgun (WGS) entry which is preliminary data.</text>
</comment>
<evidence type="ECO:0000313" key="2">
    <source>
        <dbReference type="Proteomes" id="UP000179324"/>
    </source>
</evidence>
<dbReference type="AlphaFoldDB" id="A0A1F6BPK2"/>
<dbReference type="Proteomes" id="UP000179324">
    <property type="component" value="Unassembled WGS sequence"/>
</dbReference>
<name>A0A1F6BPK2_9BACT</name>
<proteinExistence type="predicted"/>
<organism evidence="1 2">
    <name type="scientific">Candidatus Jorgensenbacteria bacterium GWC1_48_12</name>
    <dbReference type="NCBI Taxonomy" id="1798469"/>
    <lineage>
        <taxon>Bacteria</taxon>
        <taxon>Candidatus Joergenseniibacteriota</taxon>
    </lineage>
</organism>
<dbReference type="EMBL" id="MFKI01000022">
    <property type="protein sequence ID" value="OGG38864.1"/>
    <property type="molecule type" value="Genomic_DNA"/>
</dbReference>
<protein>
    <submittedName>
        <fullName evidence="1">Uncharacterized protein</fullName>
    </submittedName>
</protein>
<sequence length="66" mass="7430">MLENMKKLARVANTTQIVIKAQFVLPNTRRFYVKPSFKNKNGNTMTAAITALTNVMVIGATLERIF</sequence>